<dbReference type="AlphaFoldDB" id="A0A0E9Q8P0"/>
<dbReference type="EMBL" id="GBXM01095351">
    <property type="protein sequence ID" value="JAH13226.1"/>
    <property type="molecule type" value="Transcribed_RNA"/>
</dbReference>
<organism evidence="1">
    <name type="scientific">Anguilla anguilla</name>
    <name type="common">European freshwater eel</name>
    <name type="synonym">Muraena anguilla</name>
    <dbReference type="NCBI Taxonomy" id="7936"/>
    <lineage>
        <taxon>Eukaryota</taxon>
        <taxon>Metazoa</taxon>
        <taxon>Chordata</taxon>
        <taxon>Craniata</taxon>
        <taxon>Vertebrata</taxon>
        <taxon>Euteleostomi</taxon>
        <taxon>Actinopterygii</taxon>
        <taxon>Neopterygii</taxon>
        <taxon>Teleostei</taxon>
        <taxon>Anguilliformes</taxon>
        <taxon>Anguillidae</taxon>
        <taxon>Anguilla</taxon>
    </lineage>
</organism>
<proteinExistence type="predicted"/>
<accession>A0A0E9Q8P0</accession>
<name>A0A0E9Q8P0_ANGAN</name>
<sequence length="71" mass="7854">MVNCKITNGCKLLGLVHYELPFVSHNLKSTFPRHAGGALLKRHTVLTSQNSCSSVTSEGNMSKFTFHLNHI</sequence>
<reference evidence="1" key="2">
    <citation type="journal article" date="2015" name="Fish Shellfish Immunol.">
        <title>Early steps in the European eel (Anguilla anguilla)-Vibrio vulnificus interaction in the gills: Role of the RtxA13 toxin.</title>
        <authorList>
            <person name="Callol A."/>
            <person name="Pajuelo D."/>
            <person name="Ebbesson L."/>
            <person name="Teles M."/>
            <person name="MacKenzie S."/>
            <person name="Amaro C."/>
        </authorList>
    </citation>
    <scope>NUCLEOTIDE SEQUENCE</scope>
</reference>
<evidence type="ECO:0000313" key="1">
    <source>
        <dbReference type="EMBL" id="JAH13226.1"/>
    </source>
</evidence>
<reference evidence="1" key="1">
    <citation type="submission" date="2014-11" db="EMBL/GenBank/DDBJ databases">
        <authorList>
            <person name="Amaro Gonzalez C."/>
        </authorList>
    </citation>
    <scope>NUCLEOTIDE SEQUENCE</scope>
</reference>
<protein>
    <submittedName>
        <fullName evidence="1">Uncharacterized protein</fullName>
    </submittedName>
</protein>